<dbReference type="InterPro" id="IPR036259">
    <property type="entry name" value="MFS_trans_sf"/>
</dbReference>
<evidence type="ECO:0000313" key="6">
    <source>
        <dbReference type="EMBL" id="AKJ67655.1"/>
    </source>
</evidence>
<sequence>MDPHCIKASASPAARGVTAAPCQAFSLSVTLIFATLVGTAVLPLYASQALINGLDVSLHLGAWTSLVTGLTLLGYAVGLFALVPLVDRLPLRPLIGTTLGAQAVALTFAAWTPSASGFLAASFVIGVSASAIQMLIPAAAALAGPAARGKVIGNVMSGLMLGILLSRPLAGLADGTLGWRSFFVGDAILLVLTLVLALPRVPALRPAARPSYRSLVASLGRLVAEEPVLRHHALCQGLLMAGFNAFWTSVAIVLARPPLNLGPLQIALFTLAGAASVVVAPLAGRAGDRGRAGPAARAAHRIALCGTVVAALAVSAHLPAPVSVLLLAVAACVIDASVIADQTLGRRAINLLAPEARGRLNGLYTGLFFLGSAIGAAFAGPVFACAGWIGVCALSAAFFIGAALVHRFFLFSPHPAEPAVH</sequence>
<proteinExistence type="predicted"/>
<dbReference type="InterPro" id="IPR020846">
    <property type="entry name" value="MFS_dom"/>
</dbReference>
<dbReference type="Gene3D" id="1.20.1250.20">
    <property type="entry name" value="MFS general substrate transporter like domains"/>
    <property type="match status" value="1"/>
</dbReference>
<evidence type="ECO:0000256" key="1">
    <source>
        <dbReference type="ARBA" id="ARBA00022692"/>
    </source>
</evidence>
<feature type="transmembrane region" description="Helical" evidence="4">
    <location>
        <begin position="151"/>
        <end position="170"/>
    </location>
</feature>
<keyword evidence="2 4" id="KW-1133">Transmembrane helix</keyword>
<feature type="transmembrane region" description="Helical" evidence="4">
    <location>
        <begin position="93"/>
        <end position="112"/>
    </location>
</feature>
<dbReference type="EMBL" id="CP011568">
    <property type="protein sequence ID" value="AKJ67655.1"/>
    <property type="molecule type" value="Genomic_DNA"/>
</dbReference>
<feature type="transmembrane region" description="Helical" evidence="4">
    <location>
        <begin position="24"/>
        <end position="46"/>
    </location>
</feature>
<dbReference type="Pfam" id="PF07690">
    <property type="entry name" value="MFS_1"/>
    <property type="match status" value="1"/>
</dbReference>
<evidence type="ECO:0000256" key="2">
    <source>
        <dbReference type="ARBA" id="ARBA00022989"/>
    </source>
</evidence>
<feature type="domain" description="Major facilitator superfamily (MFS) profile" evidence="5">
    <location>
        <begin position="24"/>
        <end position="414"/>
    </location>
</feature>
<feature type="transmembrane region" description="Helical" evidence="4">
    <location>
        <begin position="361"/>
        <end position="380"/>
    </location>
</feature>
<evidence type="ECO:0000256" key="4">
    <source>
        <dbReference type="SAM" id="Phobius"/>
    </source>
</evidence>
<reference evidence="7" key="1">
    <citation type="submission" date="2015-06" db="EMBL/GenBank/DDBJ databases">
        <authorList>
            <person name="Lim Y.L."/>
            <person name="Ee R."/>
            <person name="Yong D."/>
            <person name="How K.Y."/>
            <person name="Yin W.F."/>
            <person name="Chan K.G."/>
        </authorList>
    </citation>
    <scope>NUCLEOTIDE SEQUENCE [LARGE SCALE GENOMIC DNA]</scope>
    <source>
        <strain evidence="7">DSM 25325</strain>
    </source>
</reference>
<dbReference type="PANTHER" id="PTHR42910">
    <property type="entry name" value="TRANSPORTER SCO4007-RELATED"/>
    <property type="match status" value="1"/>
</dbReference>
<dbReference type="AlphaFoldDB" id="A0A0G3EL15"/>
<evidence type="ECO:0000313" key="7">
    <source>
        <dbReference type="Proteomes" id="UP000036700"/>
    </source>
</evidence>
<dbReference type="PATRIC" id="fig|445709.3.peg.1047"/>
<dbReference type="GO" id="GO:0022857">
    <property type="term" value="F:transmembrane transporter activity"/>
    <property type="evidence" value="ECO:0007669"/>
    <property type="project" value="InterPro"/>
</dbReference>
<dbReference type="OrthoDB" id="9815356at2"/>
<keyword evidence="1 4" id="KW-0812">Transmembrane</keyword>
<keyword evidence="3 4" id="KW-0472">Membrane</keyword>
<feature type="transmembrane region" description="Helical" evidence="4">
    <location>
        <begin position="182"/>
        <end position="203"/>
    </location>
</feature>
<feature type="transmembrane region" description="Helical" evidence="4">
    <location>
        <begin position="66"/>
        <end position="86"/>
    </location>
</feature>
<dbReference type="STRING" id="445709.ABW99_04870"/>
<feature type="transmembrane region" description="Helical" evidence="4">
    <location>
        <begin position="386"/>
        <end position="405"/>
    </location>
</feature>
<dbReference type="InterPro" id="IPR011701">
    <property type="entry name" value="MFS"/>
</dbReference>
<keyword evidence="7" id="KW-1185">Reference proteome</keyword>
<gene>
    <name evidence="6" type="ORF">ABW99_04870</name>
</gene>
<protein>
    <recommendedName>
        <fullName evidence="5">Major facilitator superfamily (MFS) profile domain-containing protein</fullName>
    </recommendedName>
</protein>
<evidence type="ECO:0000259" key="5">
    <source>
        <dbReference type="PROSITE" id="PS50850"/>
    </source>
</evidence>
<evidence type="ECO:0000256" key="3">
    <source>
        <dbReference type="ARBA" id="ARBA00023136"/>
    </source>
</evidence>
<accession>A0A0G3EL15</accession>
<feature type="transmembrane region" description="Helical" evidence="4">
    <location>
        <begin position="266"/>
        <end position="286"/>
    </location>
</feature>
<feature type="transmembrane region" description="Helical" evidence="4">
    <location>
        <begin position="118"/>
        <end position="144"/>
    </location>
</feature>
<organism evidence="6 7">
    <name type="scientific">Pandoraea thiooxydans</name>
    <dbReference type="NCBI Taxonomy" id="445709"/>
    <lineage>
        <taxon>Bacteria</taxon>
        <taxon>Pseudomonadati</taxon>
        <taxon>Pseudomonadota</taxon>
        <taxon>Betaproteobacteria</taxon>
        <taxon>Burkholderiales</taxon>
        <taxon>Burkholderiaceae</taxon>
        <taxon>Pandoraea</taxon>
    </lineage>
</organism>
<feature type="transmembrane region" description="Helical" evidence="4">
    <location>
        <begin position="233"/>
        <end position="254"/>
    </location>
</feature>
<dbReference type="KEGG" id="ptx:ABW99_04870"/>
<dbReference type="PANTHER" id="PTHR42910:SF1">
    <property type="entry name" value="MAJOR FACILITATOR SUPERFAMILY (MFS) PROFILE DOMAIN-CONTAINING PROTEIN"/>
    <property type="match status" value="1"/>
</dbReference>
<dbReference type="RefSeq" id="WP_047213323.1">
    <property type="nucleotide sequence ID" value="NZ_CP011568.3"/>
</dbReference>
<dbReference type="PROSITE" id="PS50850">
    <property type="entry name" value="MFS"/>
    <property type="match status" value="1"/>
</dbReference>
<dbReference type="SUPFAM" id="SSF103473">
    <property type="entry name" value="MFS general substrate transporter"/>
    <property type="match status" value="1"/>
</dbReference>
<dbReference type="Proteomes" id="UP000036700">
    <property type="component" value="Chromosome"/>
</dbReference>
<name>A0A0G3EL15_9BURK</name>